<feature type="repeat" description="PPR" evidence="2">
    <location>
        <begin position="376"/>
        <end position="410"/>
    </location>
</feature>
<dbReference type="Pfam" id="PF01535">
    <property type="entry name" value="PPR"/>
    <property type="match status" value="8"/>
</dbReference>
<dbReference type="Pfam" id="PF13041">
    <property type="entry name" value="PPR_2"/>
    <property type="match status" value="1"/>
</dbReference>
<evidence type="ECO:0008006" key="5">
    <source>
        <dbReference type="Google" id="ProtNLM"/>
    </source>
</evidence>
<sequence>MVGRLWSSKERKCLSLLQSTFRSSATLLQIHGFMIVGALDANVNLVTQLIGTLSCTDTVWGTRHARRVFDHLPFRSDAFLCNTMMKSHLASGEFSEAVVLYASLRRNEAFVPDNYTCSTVAKCCALDRLTREGLGLHAHAIRYGFLSDVYAATALVDMYGKLGFMEFARNVFDEMTERSSVSWTSLMNGYVRCGDMRTAESYFGRMPEEEKDAAAFNVLIDGYVKLGDMESAKALFEAAPERSVVSWTTMIDGYCNGGDVEEARTLFDLMPSRNLYSWNAMIGGYCRNKQPHEAVALFRELLSQKRFDPDGVTVVSILPAIAELGAVDLGNRMFEFIKRNQLDRSSNVSTSAVDMFAKCGEISKARSVFDDLQTKVTCTWNALINGLAVNGRAEEALKAFSEMKTKGYRPDGTTMVGVLSACNHGGLVEEGKSLLGRMKEEFGIVPKIEHYGCVVDLMGRAGRLEEAEELIRSMPYEANGIILSSLVSACACWDDVGRAERIARRAIEMEPCNDGNYVMMRNLYAGDGRWRDAERIKRLMAERGAKKETGFSAIEEIDKKVLQF</sequence>
<dbReference type="InterPro" id="IPR046960">
    <property type="entry name" value="PPR_At4g14850-like_plant"/>
</dbReference>
<evidence type="ECO:0000256" key="2">
    <source>
        <dbReference type="PROSITE-ProRule" id="PRU00708"/>
    </source>
</evidence>
<organism evidence="3 4">
    <name type="scientific">Genlisea aurea</name>
    <dbReference type="NCBI Taxonomy" id="192259"/>
    <lineage>
        <taxon>Eukaryota</taxon>
        <taxon>Viridiplantae</taxon>
        <taxon>Streptophyta</taxon>
        <taxon>Embryophyta</taxon>
        <taxon>Tracheophyta</taxon>
        <taxon>Spermatophyta</taxon>
        <taxon>Magnoliopsida</taxon>
        <taxon>eudicotyledons</taxon>
        <taxon>Gunneridae</taxon>
        <taxon>Pentapetalae</taxon>
        <taxon>asterids</taxon>
        <taxon>lamiids</taxon>
        <taxon>Lamiales</taxon>
        <taxon>Lentibulariaceae</taxon>
        <taxon>Genlisea</taxon>
    </lineage>
</organism>
<dbReference type="InterPro" id="IPR046848">
    <property type="entry name" value="E_motif"/>
</dbReference>
<comment type="caution">
    <text evidence="3">The sequence shown here is derived from an EMBL/GenBank/DDBJ whole genome shotgun (WGS) entry which is preliminary data.</text>
</comment>
<keyword evidence="1" id="KW-0677">Repeat</keyword>
<proteinExistence type="predicted"/>
<feature type="repeat" description="PPR" evidence="2">
    <location>
        <begin position="243"/>
        <end position="277"/>
    </location>
</feature>
<evidence type="ECO:0000256" key="1">
    <source>
        <dbReference type="ARBA" id="ARBA00022737"/>
    </source>
</evidence>
<gene>
    <name evidence="3" type="ORF">M569_04107</name>
</gene>
<evidence type="ECO:0000313" key="3">
    <source>
        <dbReference type="EMBL" id="EPS70650.1"/>
    </source>
</evidence>
<dbReference type="PANTHER" id="PTHR47926:SF437">
    <property type="entry name" value="PENTACOTRIPEPTIDE-REPEAT REGION OF PRORP DOMAIN-CONTAINING PROTEIN"/>
    <property type="match status" value="1"/>
</dbReference>
<dbReference type="InterPro" id="IPR002885">
    <property type="entry name" value="PPR_rpt"/>
</dbReference>
<name>S8CV27_9LAMI</name>
<dbReference type="AlphaFoldDB" id="S8CV27"/>
<dbReference type="NCBIfam" id="TIGR00756">
    <property type="entry name" value="PPR"/>
    <property type="match status" value="5"/>
</dbReference>
<accession>S8CV27</accession>
<dbReference type="GO" id="GO:0009451">
    <property type="term" value="P:RNA modification"/>
    <property type="evidence" value="ECO:0007669"/>
    <property type="project" value="InterPro"/>
</dbReference>
<keyword evidence="4" id="KW-1185">Reference proteome</keyword>
<dbReference type="Gene3D" id="1.25.40.10">
    <property type="entry name" value="Tetratricopeptide repeat domain"/>
    <property type="match status" value="4"/>
</dbReference>
<evidence type="ECO:0000313" key="4">
    <source>
        <dbReference type="Proteomes" id="UP000015453"/>
    </source>
</evidence>
<dbReference type="PROSITE" id="PS51375">
    <property type="entry name" value="PPR"/>
    <property type="match status" value="4"/>
</dbReference>
<dbReference type="Pfam" id="PF20431">
    <property type="entry name" value="E_motif"/>
    <property type="match status" value="1"/>
</dbReference>
<dbReference type="Proteomes" id="UP000015453">
    <property type="component" value="Unassembled WGS sequence"/>
</dbReference>
<feature type="repeat" description="PPR" evidence="2">
    <location>
        <begin position="179"/>
        <end position="213"/>
    </location>
</feature>
<dbReference type="GO" id="GO:0003723">
    <property type="term" value="F:RNA binding"/>
    <property type="evidence" value="ECO:0007669"/>
    <property type="project" value="InterPro"/>
</dbReference>
<dbReference type="OrthoDB" id="185373at2759"/>
<dbReference type="EMBL" id="AUSU01001600">
    <property type="protein sequence ID" value="EPS70650.1"/>
    <property type="molecule type" value="Genomic_DNA"/>
</dbReference>
<protein>
    <recommendedName>
        <fullName evidence="5">Pentatricopeptide repeat-containing protein</fullName>
    </recommendedName>
</protein>
<dbReference type="InterPro" id="IPR011990">
    <property type="entry name" value="TPR-like_helical_dom_sf"/>
</dbReference>
<feature type="repeat" description="PPR" evidence="2">
    <location>
        <begin position="148"/>
        <end position="178"/>
    </location>
</feature>
<dbReference type="PANTHER" id="PTHR47926">
    <property type="entry name" value="PENTATRICOPEPTIDE REPEAT-CONTAINING PROTEIN"/>
    <property type="match status" value="1"/>
</dbReference>
<dbReference type="FunFam" id="1.25.40.10:FF:000184">
    <property type="entry name" value="Pentatricopeptide repeat-containing protein, chloroplastic"/>
    <property type="match status" value="1"/>
</dbReference>
<dbReference type="SUPFAM" id="SSF48452">
    <property type="entry name" value="TPR-like"/>
    <property type="match status" value="1"/>
</dbReference>
<reference evidence="3 4" key="1">
    <citation type="journal article" date="2013" name="BMC Genomics">
        <title>The miniature genome of a carnivorous plant Genlisea aurea contains a low number of genes and short non-coding sequences.</title>
        <authorList>
            <person name="Leushkin E.V."/>
            <person name="Sutormin R.A."/>
            <person name="Nabieva E.R."/>
            <person name="Penin A.A."/>
            <person name="Kondrashov A.S."/>
            <person name="Logacheva M.D."/>
        </authorList>
    </citation>
    <scope>NUCLEOTIDE SEQUENCE [LARGE SCALE GENOMIC DNA]</scope>
</reference>